<keyword evidence="3" id="KW-1003">Cell membrane</keyword>
<evidence type="ECO:0000256" key="4">
    <source>
        <dbReference type="ARBA" id="ARBA00022692"/>
    </source>
</evidence>
<dbReference type="InterPro" id="IPR011701">
    <property type="entry name" value="MFS"/>
</dbReference>
<dbReference type="CDD" id="cd17391">
    <property type="entry name" value="MFS_MdtG_MDR_like"/>
    <property type="match status" value="1"/>
</dbReference>
<evidence type="ECO:0000256" key="6">
    <source>
        <dbReference type="ARBA" id="ARBA00023136"/>
    </source>
</evidence>
<accession>R2NR96</accession>
<keyword evidence="5 7" id="KW-1133">Transmembrane helix</keyword>
<evidence type="ECO:0000313" key="11">
    <source>
        <dbReference type="Proteomes" id="UP000013877"/>
    </source>
</evidence>
<keyword evidence="12" id="KW-1185">Reference proteome</keyword>
<keyword evidence="2" id="KW-0813">Transport</keyword>
<dbReference type="SUPFAM" id="SSF103473">
    <property type="entry name" value="MFS general substrate transporter"/>
    <property type="match status" value="1"/>
</dbReference>
<dbReference type="PRINTS" id="PR01035">
    <property type="entry name" value="TCRTETA"/>
</dbReference>
<dbReference type="eggNOG" id="COG2814">
    <property type="taxonomic scope" value="Bacteria"/>
</dbReference>
<feature type="domain" description="Major facilitator superfamily (MFS) profile" evidence="8">
    <location>
        <begin position="42"/>
        <end position="429"/>
    </location>
</feature>
<protein>
    <submittedName>
        <fullName evidence="9">Major facilitator superfamily transporter</fullName>
    </submittedName>
</protein>
<dbReference type="EMBL" id="AJAL01000020">
    <property type="protein sequence ID" value="EOH74562.1"/>
    <property type="molecule type" value="Genomic_DNA"/>
</dbReference>
<keyword evidence="6 7" id="KW-0472">Membrane</keyword>
<evidence type="ECO:0000256" key="5">
    <source>
        <dbReference type="ARBA" id="ARBA00022989"/>
    </source>
</evidence>
<dbReference type="InterPro" id="IPR020846">
    <property type="entry name" value="MFS_dom"/>
</dbReference>
<dbReference type="Proteomes" id="UP000014158">
    <property type="component" value="Unassembled WGS sequence"/>
</dbReference>
<dbReference type="InterPro" id="IPR036259">
    <property type="entry name" value="MFS_trans_sf"/>
</dbReference>
<feature type="transmembrane region" description="Helical" evidence="7">
    <location>
        <begin position="80"/>
        <end position="101"/>
    </location>
</feature>
<organism evidence="9 11">
    <name type="scientific">Enterococcus raffinosus ATCC 49464</name>
    <dbReference type="NCBI Taxonomy" id="1158602"/>
    <lineage>
        <taxon>Bacteria</taxon>
        <taxon>Bacillati</taxon>
        <taxon>Bacillota</taxon>
        <taxon>Bacilli</taxon>
        <taxon>Lactobacillales</taxon>
        <taxon>Enterococcaceae</taxon>
        <taxon>Enterococcus</taxon>
    </lineage>
</organism>
<evidence type="ECO:0000313" key="10">
    <source>
        <dbReference type="EMBL" id="EOT81741.1"/>
    </source>
</evidence>
<reference evidence="10 12" key="2">
    <citation type="submission" date="2013-03" db="EMBL/GenBank/DDBJ databases">
        <title>The Genome Sequence of Enterococcus raffinosus ATCC_49464 (PacBio/Illumina hybrid assembly).</title>
        <authorList>
            <consortium name="The Broad Institute Genomics Platform"/>
            <consortium name="The Broad Institute Genome Sequencing Center for Infectious Disease"/>
            <person name="Earl A."/>
            <person name="Russ C."/>
            <person name="Gilmore M."/>
            <person name="Surin D."/>
            <person name="Walker B."/>
            <person name="Young S."/>
            <person name="Zeng Q."/>
            <person name="Gargeya S."/>
            <person name="Fitzgerald M."/>
            <person name="Haas B."/>
            <person name="Abouelleil A."/>
            <person name="Allen A.W."/>
            <person name="Alvarado L."/>
            <person name="Arachchi H.M."/>
            <person name="Berlin A.M."/>
            <person name="Chapman S.B."/>
            <person name="Gainer-Dewar J."/>
            <person name="Goldberg J."/>
            <person name="Griggs A."/>
            <person name="Gujja S."/>
            <person name="Hansen M."/>
            <person name="Howarth C."/>
            <person name="Imamovic A."/>
            <person name="Ireland A."/>
            <person name="Larimer J."/>
            <person name="McCowan C."/>
            <person name="Murphy C."/>
            <person name="Pearson M."/>
            <person name="Poon T.W."/>
            <person name="Priest M."/>
            <person name="Roberts A."/>
            <person name="Saif S."/>
            <person name="Shea T."/>
            <person name="Sisk P."/>
            <person name="Sykes S."/>
            <person name="Wortman J."/>
            <person name="Nusbaum C."/>
            <person name="Birren B."/>
        </authorList>
    </citation>
    <scope>NUCLEOTIDE SEQUENCE [LARGE SCALE GENOMIC DNA]</scope>
    <source>
        <strain evidence="10 12">ATCC 49464</strain>
    </source>
</reference>
<feature type="transmembrane region" description="Helical" evidence="7">
    <location>
        <begin position="44"/>
        <end position="68"/>
    </location>
</feature>
<dbReference type="Gene3D" id="1.20.1250.20">
    <property type="entry name" value="MFS general substrate transporter like domains"/>
    <property type="match status" value="2"/>
</dbReference>
<evidence type="ECO:0000259" key="8">
    <source>
        <dbReference type="PROSITE" id="PS50850"/>
    </source>
</evidence>
<comment type="caution">
    <text evidence="9">The sequence shown here is derived from an EMBL/GenBank/DDBJ whole genome shotgun (WGS) entry which is preliminary data.</text>
</comment>
<dbReference type="InterPro" id="IPR001958">
    <property type="entry name" value="Tet-R_TetA/multi-R_MdtG-like"/>
</dbReference>
<feature type="transmembrane region" description="Helical" evidence="7">
    <location>
        <begin position="281"/>
        <end position="305"/>
    </location>
</feature>
<dbReference type="PANTHER" id="PTHR43414:SF6">
    <property type="entry name" value="MULTIDRUG RESISTANCE PROTEIN MDTG"/>
    <property type="match status" value="1"/>
</dbReference>
<evidence type="ECO:0000256" key="7">
    <source>
        <dbReference type="SAM" id="Phobius"/>
    </source>
</evidence>
<feature type="transmembrane region" description="Helical" evidence="7">
    <location>
        <begin position="202"/>
        <end position="221"/>
    </location>
</feature>
<dbReference type="Pfam" id="PF07690">
    <property type="entry name" value="MFS_1"/>
    <property type="match status" value="1"/>
</dbReference>
<dbReference type="Proteomes" id="UP000013877">
    <property type="component" value="Unassembled WGS sequence"/>
</dbReference>
<sequence length="439" mass="48175">MVLKRVIMKMFFENFIVLKEGLFNLSKIKSKLFQPRPTWQKNLIVLWFGTFMAGIGFSLVMPFMSLYIDSLGHYSNQQLNFWSGITFSSTFLITAIVSPLWGRLADQKGRKLMLLRASLGMAIVISLMGTVSNVYQLIGLRLLQGVFSGYISNATALVATGTPREKSGQVLGTLATGAVTGNLLGPLVGGVTASVFGYRLTFFITGSILFLVFLLSVLFVHEEFTPIEKKDMMPAKEIFHSLKYPHVVIGMFVTTLIIQASNNSISPIISLYIRQLMHNHGNVTLVSGIIASIPGIATLIAAPRFGRLGDKIGSEKVLGIGLIFAMLVFLPMSIVTNVWQLAFLRFLVGISDACLLPAVQALITKYSPQEAAGRIFSYNQSFQAAGNVVGPMIGSSVSSIFGYRGVFISTSALVLTNYLLVHRNTKEIAEKYHQTQHTH</sequence>
<gene>
    <name evidence="10" type="ORF">I590_00151</name>
    <name evidence="9" type="ORF">UAK_03414</name>
</gene>
<dbReference type="EMBL" id="ASWF01000001">
    <property type="protein sequence ID" value="EOT81741.1"/>
    <property type="molecule type" value="Genomic_DNA"/>
</dbReference>
<reference evidence="9 11" key="1">
    <citation type="submission" date="2013-02" db="EMBL/GenBank/DDBJ databases">
        <title>The Genome Sequence of Enterococcus raffinosus ATCC_49464.</title>
        <authorList>
            <consortium name="The Broad Institute Genome Sequencing Platform"/>
            <consortium name="The Broad Institute Genome Sequencing Center for Infectious Disease"/>
            <person name="Earl A.M."/>
            <person name="Gilmore M.S."/>
            <person name="Lebreton F."/>
            <person name="Walker B."/>
            <person name="Young S.K."/>
            <person name="Zeng Q."/>
            <person name="Gargeya S."/>
            <person name="Fitzgerald M."/>
            <person name="Haas B."/>
            <person name="Abouelleil A."/>
            <person name="Alvarado L."/>
            <person name="Arachchi H.M."/>
            <person name="Berlin A.M."/>
            <person name="Chapman S.B."/>
            <person name="Dewar J."/>
            <person name="Goldberg J."/>
            <person name="Griggs A."/>
            <person name="Gujja S."/>
            <person name="Hansen M."/>
            <person name="Howarth C."/>
            <person name="Imamovic A."/>
            <person name="Larimer J."/>
            <person name="McCowan C."/>
            <person name="Murphy C."/>
            <person name="Neiman D."/>
            <person name="Pearson M."/>
            <person name="Priest M."/>
            <person name="Roberts A."/>
            <person name="Saif S."/>
            <person name="Shea T."/>
            <person name="Sisk P."/>
            <person name="Sykes S."/>
            <person name="Wortman J."/>
            <person name="Nusbaum C."/>
            <person name="Birren B."/>
        </authorList>
    </citation>
    <scope>NUCLEOTIDE SEQUENCE [LARGE SCALE GENOMIC DNA]</scope>
    <source>
        <strain evidence="9 11">ATCC 49464</strain>
    </source>
</reference>
<feature type="transmembrane region" description="Helical" evidence="7">
    <location>
        <begin position="113"/>
        <end position="132"/>
    </location>
</feature>
<dbReference type="PANTHER" id="PTHR43414">
    <property type="entry name" value="MULTIDRUG RESISTANCE PROTEIN MDTG"/>
    <property type="match status" value="1"/>
</dbReference>
<dbReference type="GO" id="GO:0022857">
    <property type="term" value="F:transmembrane transporter activity"/>
    <property type="evidence" value="ECO:0007669"/>
    <property type="project" value="InterPro"/>
</dbReference>
<dbReference type="PATRIC" id="fig|1158602.3.peg.3421"/>
<evidence type="ECO:0000313" key="9">
    <source>
        <dbReference type="EMBL" id="EOH74562.1"/>
    </source>
</evidence>
<evidence type="ECO:0000256" key="3">
    <source>
        <dbReference type="ARBA" id="ARBA00022475"/>
    </source>
</evidence>
<dbReference type="InterPro" id="IPR005828">
    <property type="entry name" value="MFS_sugar_transport-like"/>
</dbReference>
<feature type="transmembrane region" description="Helical" evidence="7">
    <location>
        <begin position="171"/>
        <end position="196"/>
    </location>
</feature>
<evidence type="ECO:0000313" key="12">
    <source>
        <dbReference type="Proteomes" id="UP000014158"/>
    </source>
</evidence>
<proteinExistence type="predicted"/>
<feature type="transmembrane region" description="Helical" evidence="7">
    <location>
        <begin position="401"/>
        <end position="421"/>
    </location>
</feature>
<name>R2NR96_9ENTE</name>
<evidence type="ECO:0000256" key="1">
    <source>
        <dbReference type="ARBA" id="ARBA00004651"/>
    </source>
</evidence>
<dbReference type="PROSITE" id="PS50850">
    <property type="entry name" value="MFS"/>
    <property type="match status" value="1"/>
</dbReference>
<dbReference type="Pfam" id="PF00083">
    <property type="entry name" value="Sugar_tr"/>
    <property type="match status" value="1"/>
</dbReference>
<evidence type="ECO:0000256" key="2">
    <source>
        <dbReference type="ARBA" id="ARBA00022448"/>
    </source>
</evidence>
<dbReference type="HOGENOM" id="CLU_001265_57_3_9"/>
<keyword evidence="4 7" id="KW-0812">Transmembrane</keyword>
<comment type="subcellular location">
    <subcellularLocation>
        <location evidence="1">Cell membrane</location>
        <topology evidence="1">Multi-pass membrane protein</topology>
    </subcellularLocation>
</comment>
<dbReference type="GO" id="GO:0005886">
    <property type="term" value="C:plasma membrane"/>
    <property type="evidence" value="ECO:0007669"/>
    <property type="project" value="UniProtKB-SubCell"/>
</dbReference>
<feature type="transmembrane region" description="Helical" evidence="7">
    <location>
        <begin position="317"/>
        <end position="339"/>
    </location>
</feature>
<dbReference type="AlphaFoldDB" id="R2NR96"/>